<dbReference type="GO" id="GO:0005634">
    <property type="term" value="C:nucleus"/>
    <property type="evidence" value="ECO:0007669"/>
    <property type="project" value="TreeGrafter"/>
</dbReference>
<keyword evidence="1" id="KW-0175">Coiled coil</keyword>
<dbReference type="InParanoid" id="A0A674P680"/>
<dbReference type="AlphaFoldDB" id="A0A674P680"/>
<keyword evidence="3" id="KW-1185">Reference proteome</keyword>
<dbReference type="GO" id="GO:0034080">
    <property type="term" value="P:CENP-A containing chromatin assembly"/>
    <property type="evidence" value="ECO:0007669"/>
    <property type="project" value="InterPro"/>
</dbReference>
<accession>A0A674P680</accession>
<dbReference type="FunCoup" id="A0A674P680">
    <property type="interactions" value="460"/>
</dbReference>
<dbReference type="GeneTree" id="ENSGT00390000011897"/>
<feature type="coiled-coil region" evidence="1">
    <location>
        <begin position="14"/>
        <end position="88"/>
    </location>
</feature>
<dbReference type="PANTHER" id="PTHR28577:SF1">
    <property type="entry name" value="CENTROMERE PROTEIN P"/>
    <property type="match status" value="1"/>
</dbReference>
<proteinExistence type="predicted"/>
<dbReference type="GO" id="GO:0000775">
    <property type="term" value="C:chromosome, centromeric region"/>
    <property type="evidence" value="ECO:0007669"/>
    <property type="project" value="InterPro"/>
</dbReference>
<dbReference type="PANTHER" id="PTHR28577">
    <property type="entry name" value="CENTROMERE PROTEIN P"/>
    <property type="match status" value="1"/>
</dbReference>
<dbReference type="Pfam" id="PF13096">
    <property type="entry name" value="CENP-P"/>
    <property type="match status" value="1"/>
</dbReference>
<reference evidence="2 3" key="1">
    <citation type="journal article" date="2011" name="Genome Biol. Evol.">
        <title>Integration of the genetic map and genome assembly of fugu facilitates insights into distinct features of genome evolution in teleosts and mammals.</title>
        <authorList>
            <person name="Kai W."/>
            <person name="Kikuchi K."/>
            <person name="Tohari S."/>
            <person name="Chew A.K."/>
            <person name="Tay A."/>
            <person name="Fujiwara A."/>
            <person name="Hosoya S."/>
            <person name="Suetake H."/>
            <person name="Naruse K."/>
            <person name="Brenner S."/>
            <person name="Suzuki Y."/>
            <person name="Venkatesh B."/>
        </authorList>
    </citation>
    <scope>NUCLEOTIDE SEQUENCE [LARGE SCALE GENOMIC DNA]</scope>
</reference>
<evidence type="ECO:0000313" key="3">
    <source>
        <dbReference type="Proteomes" id="UP000005226"/>
    </source>
</evidence>
<protein>
    <submittedName>
        <fullName evidence="2">Centromere protein P</fullName>
    </submittedName>
</protein>
<dbReference type="Proteomes" id="UP000005226">
    <property type="component" value="Chromosome 19"/>
</dbReference>
<name>A0A674P680_TAKRU</name>
<dbReference type="InterPro" id="IPR027801">
    <property type="entry name" value="CENP-P"/>
</dbReference>
<dbReference type="Ensembl" id="ENSTRUT00000081352.1">
    <property type="protein sequence ID" value="ENSTRUP00000081360.1"/>
    <property type="gene ID" value="ENSTRUG00000028788.1"/>
</dbReference>
<sequence>MLIFCICLTEQMMNEEKMEDVRMLEAQIQHLQTEVSALQDQLQDQQKNMAFNLGDQMQTAILLLEADEEEKEEFVLKLKEEVEELRKTLRWQAEINGISMKSCKIKTLQSSGSKQVQHLFIAGHCGDMDFQMEFWLSEIKEAQGSKRMISNLNVVMDAFDLRSFSSLLSGMEEDWNLLLFFRTLRTFSNRCDERRQTFQHFQTKYPSVVSLPGGCRSEVMTLSHPELPSCRLLVRWSLEVSREGKVTPKINVLSKIPERALQFCPQPAGGAADAFQSLLRVLGPEAAIESIIRAVSLSSDP</sequence>
<gene>
    <name evidence="2" type="primary">cenpp</name>
</gene>
<evidence type="ECO:0000256" key="1">
    <source>
        <dbReference type="SAM" id="Coils"/>
    </source>
</evidence>
<evidence type="ECO:0000313" key="2">
    <source>
        <dbReference type="Ensembl" id="ENSTRUP00000081360.1"/>
    </source>
</evidence>
<reference evidence="2" key="2">
    <citation type="submission" date="2025-08" db="UniProtKB">
        <authorList>
            <consortium name="Ensembl"/>
        </authorList>
    </citation>
    <scope>IDENTIFICATION</scope>
</reference>
<organism evidence="2 3">
    <name type="scientific">Takifugu rubripes</name>
    <name type="common">Japanese pufferfish</name>
    <name type="synonym">Fugu rubripes</name>
    <dbReference type="NCBI Taxonomy" id="31033"/>
    <lineage>
        <taxon>Eukaryota</taxon>
        <taxon>Metazoa</taxon>
        <taxon>Chordata</taxon>
        <taxon>Craniata</taxon>
        <taxon>Vertebrata</taxon>
        <taxon>Euteleostomi</taxon>
        <taxon>Actinopterygii</taxon>
        <taxon>Neopterygii</taxon>
        <taxon>Teleostei</taxon>
        <taxon>Neoteleostei</taxon>
        <taxon>Acanthomorphata</taxon>
        <taxon>Eupercaria</taxon>
        <taxon>Tetraodontiformes</taxon>
        <taxon>Tetradontoidea</taxon>
        <taxon>Tetraodontidae</taxon>
        <taxon>Takifugu</taxon>
    </lineage>
</organism>
<reference evidence="2" key="3">
    <citation type="submission" date="2025-09" db="UniProtKB">
        <authorList>
            <consortium name="Ensembl"/>
        </authorList>
    </citation>
    <scope>IDENTIFICATION</scope>
</reference>